<keyword evidence="3" id="KW-0175">Coiled coil</keyword>
<comment type="subcellular location">
    <subcellularLocation>
        <location evidence="1">Virion</location>
    </subcellularLocation>
</comment>
<evidence type="ECO:0000256" key="2">
    <source>
        <dbReference type="ARBA" id="ARBA00022844"/>
    </source>
</evidence>
<accession>A0A0E3T7V8</accession>
<protein>
    <submittedName>
        <fullName evidence="5">Fusion protein</fullName>
    </submittedName>
</protein>
<evidence type="ECO:0000313" key="6">
    <source>
        <dbReference type="Proteomes" id="UP000163391"/>
    </source>
</evidence>
<keyword evidence="2" id="KW-0946">Virion</keyword>
<dbReference type="GO" id="GO:0019031">
    <property type="term" value="C:viral envelope"/>
    <property type="evidence" value="ECO:0007669"/>
    <property type="project" value="InterPro"/>
</dbReference>
<dbReference type="InterPro" id="IPR003436">
    <property type="entry name" value="Chordopox_Fusion/A27"/>
</dbReference>
<proteinExistence type="predicted"/>
<dbReference type="GO" id="GO:0019064">
    <property type="term" value="P:fusion of virus membrane with host plasma membrane"/>
    <property type="evidence" value="ECO:0007669"/>
    <property type="project" value="InterPro"/>
</dbReference>
<sequence>MDENDGENLLGTNSNENDGSAVYTAGAPSSESVEERLVNLLDSYKTITDCCRETGARLDRLEKHLESLRSALLTLNRKVDIQTGYSRYY</sequence>
<evidence type="ECO:0000256" key="1">
    <source>
        <dbReference type="ARBA" id="ARBA00004328"/>
    </source>
</evidence>
<evidence type="ECO:0000256" key="3">
    <source>
        <dbReference type="SAM" id="Coils"/>
    </source>
</evidence>
<organism evidence="5 6">
    <name type="scientific">Bovine papular stomatitis virus</name>
    <dbReference type="NCBI Taxonomy" id="129727"/>
    <lineage>
        <taxon>Viruses</taxon>
        <taxon>Varidnaviria</taxon>
        <taxon>Bamfordvirae</taxon>
        <taxon>Nucleocytoviricota</taxon>
        <taxon>Pokkesviricetes</taxon>
        <taxon>Chitovirales</taxon>
        <taxon>Poxviridae</taxon>
        <taxon>Chordopoxvirinae</taxon>
        <taxon>Parapoxvirus</taxon>
        <taxon>Parapoxvirus bovinestomatitis</taxon>
    </lineage>
</organism>
<dbReference type="EMBL" id="KM875472">
    <property type="protein sequence ID" value="AKC03530.1"/>
    <property type="molecule type" value="Genomic_DNA"/>
</dbReference>
<dbReference type="Pfam" id="PF02346">
    <property type="entry name" value="Vac_Fusion"/>
    <property type="match status" value="1"/>
</dbReference>
<feature type="coiled-coil region" evidence="3">
    <location>
        <begin position="51"/>
        <end position="78"/>
    </location>
</feature>
<evidence type="ECO:0000256" key="4">
    <source>
        <dbReference type="SAM" id="MobiDB-lite"/>
    </source>
</evidence>
<dbReference type="PRINTS" id="PR01847">
    <property type="entry name" value="VIRALFUSION"/>
</dbReference>
<feature type="region of interest" description="Disordered" evidence="4">
    <location>
        <begin position="1"/>
        <end position="28"/>
    </location>
</feature>
<reference evidence="5 6" key="1">
    <citation type="journal article" date="2015" name="Arch. Virol.">
        <title>Coinfection with multiple strains of bovine papular stomatitis virus.</title>
        <authorList>
            <person name="Huang T."/>
            <person name="Tulman E.R."/>
            <person name="Diel D.G."/>
            <person name="Khatiwada S."/>
            <person name="Sims W."/>
            <person name="Edwards J.F."/>
            <person name="Wen X."/>
            <person name="Kutish G.F."/>
            <person name="Rock D.L."/>
            <person name="Delhon G."/>
        </authorList>
    </citation>
    <scope>NUCLEOTIDE SEQUENCE [LARGE SCALE GENOMIC DNA]</scope>
    <source>
        <strain evidence="5">BV-TX09c1</strain>
    </source>
</reference>
<evidence type="ECO:0000313" key="5">
    <source>
        <dbReference type="EMBL" id="AKC03530.1"/>
    </source>
</evidence>
<name>A0A0E3T7V8_9POXV</name>
<gene>
    <name evidence="5" type="ORF">BVTX09c1_104</name>
</gene>
<dbReference type="Proteomes" id="UP000163391">
    <property type="component" value="Segment"/>
</dbReference>